<name>A0A365KX78_9BACL</name>
<dbReference type="EMBL" id="QLZR01000003">
    <property type="protein sequence ID" value="RAZ77788.1"/>
    <property type="molecule type" value="Genomic_DNA"/>
</dbReference>
<feature type="transmembrane region" description="Helical" evidence="1">
    <location>
        <begin position="6"/>
        <end position="25"/>
    </location>
</feature>
<feature type="transmembrane region" description="Helical" evidence="1">
    <location>
        <begin position="54"/>
        <end position="72"/>
    </location>
</feature>
<keyword evidence="3" id="KW-1185">Reference proteome</keyword>
<gene>
    <name evidence="2" type="ORF">DP120_09930</name>
</gene>
<organism evidence="2 3">
    <name type="scientific">Planococcus halotolerans</name>
    <dbReference type="NCBI Taxonomy" id="2233542"/>
    <lineage>
        <taxon>Bacteria</taxon>
        <taxon>Bacillati</taxon>
        <taxon>Bacillota</taxon>
        <taxon>Bacilli</taxon>
        <taxon>Bacillales</taxon>
        <taxon>Caryophanaceae</taxon>
        <taxon>Planococcus</taxon>
    </lineage>
</organism>
<dbReference type="RefSeq" id="WP_112223515.1">
    <property type="nucleotide sequence ID" value="NZ_CP047673.1"/>
</dbReference>
<sequence length="80" mass="8657">MGILLAIIFGISILLSVFALFYVTIARSWQSFIVLGLATLPVSFYLLSGEMPVQAAGLISAGCFIVSGFLFIQNKQKKLV</sequence>
<feature type="transmembrane region" description="Helical" evidence="1">
    <location>
        <begin position="32"/>
        <end position="48"/>
    </location>
</feature>
<proteinExistence type="predicted"/>
<comment type="caution">
    <text evidence="2">The sequence shown here is derived from an EMBL/GenBank/DDBJ whole genome shotgun (WGS) entry which is preliminary data.</text>
</comment>
<evidence type="ECO:0000313" key="3">
    <source>
        <dbReference type="Proteomes" id="UP000251002"/>
    </source>
</evidence>
<keyword evidence="1" id="KW-0472">Membrane</keyword>
<dbReference type="Proteomes" id="UP000251002">
    <property type="component" value="Unassembled WGS sequence"/>
</dbReference>
<accession>A0A365KX78</accession>
<reference evidence="2 3" key="1">
    <citation type="submission" date="2018-06" db="EMBL/GenBank/DDBJ databases">
        <title>The draft genome sequences of strains SCU63 and S1.</title>
        <authorList>
            <person name="Gan L."/>
        </authorList>
    </citation>
    <scope>NUCLEOTIDE SEQUENCE [LARGE SCALE GENOMIC DNA]</scope>
    <source>
        <strain evidence="2 3">SCU63</strain>
    </source>
</reference>
<keyword evidence="1" id="KW-1133">Transmembrane helix</keyword>
<evidence type="ECO:0000313" key="2">
    <source>
        <dbReference type="EMBL" id="RAZ77788.1"/>
    </source>
</evidence>
<dbReference type="AlphaFoldDB" id="A0A365KX78"/>
<protein>
    <submittedName>
        <fullName evidence="2">Uncharacterized protein</fullName>
    </submittedName>
</protein>
<keyword evidence="1" id="KW-0812">Transmembrane</keyword>
<evidence type="ECO:0000256" key="1">
    <source>
        <dbReference type="SAM" id="Phobius"/>
    </source>
</evidence>